<name>A0A067M8C0_BOTB1</name>
<feature type="region of interest" description="Disordered" evidence="1">
    <location>
        <begin position="127"/>
        <end position="148"/>
    </location>
</feature>
<evidence type="ECO:0000256" key="1">
    <source>
        <dbReference type="SAM" id="MobiDB-lite"/>
    </source>
</evidence>
<sequence>MCLGRRRSSLGGDVLYLACFGSVYVPFLCHRAVDGSISPPNGDHLFAQTLAKRTGPSPCRLGKCVMFQKSCARRVPGLRARWTMRRLCYFPDRPRGRKYSPMCSRQSSSDFFVLASSKRTPRRCSAARADIRSPARSPKRGSWHPNLKLRSHHLPTPDIDASSFLFIC</sequence>
<gene>
    <name evidence="2" type="ORF">BOTBODRAFT_468715</name>
</gene>
<evidence type="ECO:0000313" key="2">
    <source>
        <dbReference type="EMBL" id="KDQ10945.1"/>
    </source>
</evidence>
<protein>
    <submittedName>
        <fullName evidence="2">Uncharacterized protein</fullName>
    </submittedName>
</protein>
<reference evidence="3" key="1">
    <citation type="journal article" date="2014" name="Proc. Natl. Acad. Sci. U.S.A.">
        <title>Extensive sampling of basidiomycete genomes demonstrates inadequacy of the white-rot/brown-rot paradigm for wood decay fungi.</title>
        <authorList>
            <person name="Riley R."/>
            <person name="Salamov A.A."/>
            <person name="Brown D.W."/>
            <person name="Nagy L.G."/>
            <person name="Floudas D."/>
            <person name="Held B.W."/>
            <person name="Levasseur A."/>
            <person name="Lombard V."/>
            <person name="Morin E."/>
            <person name="Otillar R."/>
            <person name="Lindquist E.A."/>
            <person name="Sun H."/>
            <person name="LaButti K.M."/>
            <person name="Schmutz J."/>
            <person name="Jabbour D."/>
            <person name="Luo H."/>
            <person name="Baker S.E."/>
            <person name="Pisabarro A.G."/>
            <person name="Walton J.D."/>
            <person name="Blanchette R.A."/>
            <person name="Henrissat B."/>
            <person name="Martin F."/>
            <person name="Cullen D."/>
            <person name="Hibbett D.S."/>
            <person name="Grigoriev I.V."/>
        </authorList>
    </citation>
    <scope>NUCLEOTIDE SEQUENCE [LARGE SCALE GENOMIC DNA]</scope>
    <source>
        <strain evidence="3">FD-172 SS1</strain>
    </source>
</reference>
<dbReference type="AlphaFoldDB" id="A0A067M8C0"/>
<dbReference type="InParanoid" id="A0A067M8C0"/>
<proteinExistence type="predicted"/>
<organism evidence="2 3">
    <name type="scientific">Botryobasidium botryosum (strain FD-172 SS1)</name>
    <dbReference type="NCBI Taxonomy" id="930990"/>
    <lineage>
        <taxon>Eukaryota</taxon>
        <taxon>Fungi</taxon>
        <taxon>Dikarya</taxon>
        <taxon>Basidiomycota</taxon>
        <taxon>Agaricomycotina</taxon>
        <taxon>Agaricomycetes</taxon>
        <taxon>Cantharellales</taxon>
        <taxon>Botryobasidiaceae</taxon>
        <taxon>Botryobasidium</taxon>
    </lineage>
</organism>
<accession>A0A067M8C0</accession>
<dbReference type="Proteomes" id="UP000027195">
    <property type="component" value="Unassembled WGS sequence"/>
</dbReference>
<dbReference type="EMBL" id="KL198062">
    <property type="protein sequence ID" value="KDQ10945.1"/>
    <property type="molecule type" value="Genomic_DNA"/>
</dbReference>
<keyword evidence="3" id="KW-1185">Reference proteome</keyword>
<feature type="compositionally biased region" description="Basic residues" evidence="1">
    <location>
        <begin position="137"/>
        <end position="148"/>
    </location>
</feature>
<evidence type="ECO:0000313" key="3">
    <source>
        <dbReference type="Proteomes" id="UP000027195"/>
    </source>
</evidence>
<dbReference type="HOGENOM" id="CLU_1586217_0_0_1"/>